<accession>A0A3Q0IJ99</accession>
<evidence type="ECO:0000259" key="1">
    <source>
        <dbReference type="Pfam" id="PF14846"/>
    </source>
</evidence>
<gene>
    <name evidence="3" type="primary">LOC103505031</name>
</gene>
<dbReference type="AlphaFoldDB" id="A0A3Q0IJ99"/>
<evidence type="ECO:0000313" key="3">
    <source>
        <dbReference type="RefSeq" id="XP_026676242.1"/>
    </source>
</evidence>
<name>A0A3Q0IJ99_DIACI</name>
<evidence type="ECO:0000313" key="2">
    <source>
        <dbReference type="Proteomes" id="UP000079169"/>
    </source>
</evidence>
<dbReference type="Proteomes" id="UP000079169">
    <property type="component" value="Unplaced"/>
</dbReference>
<feature type="domain" description="DUF4485" evidence="1">
    <location>
        <begin position="36"/>
        <end position="111"/>
    </location>
</feature>
<dbReference type="Pfam" id="PF14846">
    <property type="entry name" value="DUF4485"/>
    <property type="match status" value="1"/>
</dbReference>
<dbReference type="PaxDb" id="121845-A0A3Q0IJ99"/>
<dbReference type="RefSeq" id="XP_026676242.1">
    <property type="nucleotide sequence ID" value="XM_026820441.1"/>
</dbReference>
<organism evidence="2 3">
    <name type="scientific">Diaphorina citri</name>
    <name type="common">Asian citrus psyllid</name>
    <dbReference type="NCBI Taxonomy" id="121845"/>
    <lineage>
        <taxon>Eukaryota</taxon>
        <taxon>Metazoa</taxon>
        <taxon>Ecdysozoa</taxon>
        <taxon>Arthropoda</taxon>
        <taxon>Hexapoda</taxon>
        <taxon>Insecta</taxon>
        <taxon>Pterygota</taxon>
        <taxon>Neoptera</taxon>
        <taxon>Paraneoptera</taxon>
        <taxon>Hemiptera</taxon>
        <taxon>Sternorrhyncha</taxon>
        <taxon>Psylloidea</taxon>
        <taxon>Psyllidae</taxon>
        <taxon>Diaphorininae</taxon>
        <taxon>Diaphorina</taxon>
    </lineage>
</organism>
<dbReference type="GeneID" id="103505031"/>
<keyword evidence="2" id="KW-1185">Reference proteome</keyword>
<sequence>MTAPELDCAQFIKQCSLQPKEPLPRSRVPTSTMDKLDQDFILFMSFAFDSLEKLKHSKHLEICKLWFNKLCSEHYDTISAKQTRNLYLSRLLLNIQDGKFNPEFLVPPPSGDGFLPFCENISMCHSDVCAPNIPDSEPGITNQDMNLSNYQHMSEDKRTYVATKPIPSGLMSYVAVTIGGDTPQWVNKAGEPLPFPPSGNMIKVITPEPTNYKIFVNQGRLQLNEEEMLRERKKAILARRKPYAERTKLIRFYEQILTRIDEEIEQLSSKTCSENKDPFIERMTEKLQNDLLAQNTDTIQNINDAVEQRKAILSLLRNNIESQKNNIFEKREIILNKIEKSIEEAENVRNETGFQFIKPHKNISIDETDYKSTIWGTLLNEKMHPKHEAILTKKYCAQLVKVLQLLLKEDKMKIISKAQCLAQDIETQMKNDLRSEIQKGLVKYVNARQEWIKIQNILKDIDRIRQEIIEEKFASQGPVECKVKQNYLEACAQVVSLKCKLECMSRRNEDLFNQIKIIHGKIHHVAAQNIACQDQLNSEYEQLKYCINEKLKEIKEQEFSIAKFREYNKNKTQ</sequence>
<dbReference type="InterPro" id="IPR027831">
    <property type="entry name" value="DUF4485"/>
</dbReference>
<protein>
    <submittedName>
        <fullName evidence="3">Uncharacterized protein LOC103505031</fullName>
    </submittedName>
</protein>
<reference evidence="3" key="1">
    <citation type="submission" date="2025-08" db="UniProtKB">
        <authorList>
            <consortium name="RefSeq"/>
        </authorList>
    </citation>
    <scope>IDENTIFICATION</scope>
</reference>
<proteinExistence type="predicted"/>
<dbReference type="KEGG" id="dci:103505031"/>